<dbReference type="EMBL" id="CM055108">
    <property type="protein sequence ID" value="KAJ7524537.1"/>
    <property type="molecule type" value="Genomic_DNA"/>
</dbReference>
<gene>
    <name evidence="1" type="ORF">O6H91_17G010200</name>
</gene>
<protein>
    <submittedName>
        <fullName evidence="1">Uncharacterized protein</fullName>
    </submittedName>
</protein>
<evidence type="ECO:0000313" key="2">
    <source>
        <dbReference type="Proteomes" id="UP001162992"/>
    </source>
</evidence>
<accession>A0ACC2B533</accession>
<organism evidence="1 2">
    <name type="scientific">Diphasiastrum complanatum</name>
    <name type="common">Issler's clubmoss</name>
    <name type="synonym">Lycopodium complanatum</name>
    <dbReference type="NCBI Taxonomy" id="34168"/>
    <lineage>
        <taxon>Eukaryota</taxon>
        <taxon>Viridiplantae</taxon>
        <taxon>Streptophyta</taxon>
        <taxon>Embryophyta</taxon>
        <taxon>Tracheophyta</taxon>
        <taxon>Lycopodiopsida</taxon>
        <taxon>Lycopodiales</taxon>
        <taxon>Lycopodiaceae</taxon>
        <taxon>Lycopodioideae</taxon>
        <taxon>Diphasiastrum</taxon>
    </lineage>
</organism>
<dbReference type="Proteomes" id="UP001162992">
    <property type="component" value="Chromosome 17"/>
</dbReference>
<comment type="caution">
    <text evidence="1">The sequence shown here is derived from an EMBL/GenBank/DDBJ whole genome shotgun (WGS) entry which is preliminary data.</text>
</comment>
<keyword evidence="2" id="KW-1185">Reference proteome</keyword>
<proteinExistence type="predicted"/>
<reference evidence="2" key="1">
    <citation type="journal article" date="2024" name="Proc. Natl. Acad. Sci. U.S.A.">
        <title>Extraordinary preservation of gene collinearity over three hundred million years revealed in homosporous lycophytes.</title>
        <authorList>
            <person name="Li C."/>
            <person name="Wickell D."/>
            <person name="Kuo L.Y."/>
            <person name="Chen X."/>
            <person name="Nie B."/>
            <person name="Liao X."/>
            <person name="Peng D."/>
            <person name="Ji J."/>
            <person name="Jenkins J."/>
            <person name="Williams M."/>
            <person name="Shu S."/>
            <person name="Plott C."/>
            <person name="Barry K."/>
            <person name="Rajasekar S."/>
            <person name="Grimwood J."/>
            <person name="Han X."/>
            <person name="Sun S."/>
            <person name="Hou Z."/>
            <person name="He W."/>
            <person name="Dai G."/>
            <person name="Sun C."/>
            <person name="Schmutz J."/>
            <person name="Leebens-Mack J.H."/>
            <person name="Li F.W."/>
            <person name="Wang L."/>
        </authorList>
    </citation>
    <scope>NUCLEOTIDE SEQUENCE [LARGE SCALE GENOMIC DNA]</scope>
    <source>
        <strain evidence="2">cv. PW_Plant_1</strain>
    </source>
</reference>
<evidence type="ECO:0000313" key="1">
    <source>
        <dbReference type="EMBL" id="KAJ7524537.1"/>
    </source>
</evidence>
<name>A0ACC2B533_DIPCM</name>
<sequence>MGGSILDSAGEEIVGIVTPVSICMLLVVLLVRTLTPNGGDAPVGNIAMLVYNEAPTDSDYKKLEGALLNALVFVAFVTAATFLLVLLFYYRCTKCLKAYMGFSAFMVLAYMGGGLSILIIQTFSIPIDVVTFSIILFNFTVVGVLSVFFGWMPILFTQGYLVMIGMFVAFWFSMLPEWTTWVLLVAMAIYDVVAVLVPGGPLNILVELAMSREEELPALIYEARPISASPSSRRIVVHNSLDMETSENVVQTLEPPVQQMRTWRRRRPEDRSGSLFDRLGISTGVSSHHGFATDPANLNHDSAERRSPTATGDQAATIGPGVHVDSSLDNGRAHLQTPREDPQHTQSGLGCDSETRERKGYSNEVRSLQDLMSIQLDVESEDTPTISQGSQNLDESLSLETDRLLPEVFESSTAQASTSFRSSSTESAPVVLGNSEVRADGFHLDVNGSQEYEADQDDFGVGLTSGIKLGLGDFIFYSVLVGRAAMFDLMTVYACYLAIIAGLGTTLILLAVYRRALPALPVSISLGVIFYFLTRLVLDPFIVQLSTNLVFF</sequence>